<evidence type="ECO:0000256" key="6">
    <source>
        <dbReference type="ARBA" id="ARBA00023136"/>
    </source>
</evidence>
<comment type="similarity">
    <text evidence="2">Belongs to the glycosyltransferase 32 family.</text>
</comment>
<evidence type="ECO:0000259" key="7">
    <source>
        <dbReference type="Pfam" id="PF04572"/>
    </source>
</evidence>
<evidence type="ECO:0000256" key="2">
    <source>
        <dbReference type="ARBA" id="ARBA00009003"/>
    </source>
</evidence>
<dbReference type="InterPro" id="IPR007577">
    <property type="entry name" value="GlycoTrfase_DXD_sugar-bd_CS"/>
</dbReference>
<sequence length="344" mass="39795">MKRLLAAEIKRFNFLKINDPSPAWWTMFICKGNENDTYTNITLPVLMRDIIPSLDKNVFLVESACKSNPSYRAWCSVESYTRENPNADVWYVMTSPIVNNTDTLPGRLLDHYPNLHFVLADLDLIFNGTVLEEFFKSGRWHKNTPWPVIQLSDLLRVVLTWRFGGFYSDTDTVCIKNVSPLENSVVTSHSRRDHISNGVFHFKHHHEFLTMVMSTMIQYYHPRSWGSMGPSTFNSCVQRSCNLKRLRDLFPTNSSDPVTCGNLTVLPEYYLLPYPWNQFRKIFEPGKWNDFVETHTKTYSIHAYGKVNKGMLVRIGSNSIYEGAARTFCPLSYFHASANNTAFR</sequence>
<dbReference type="Proteomes" id="UP000283509">
    <property type="component" value="Unassembled WGS sequence"/>
</dbReference>
<dbReference type="PANTHER" id="PTHR12042">
    <property type="entry name" value="LACTOSYLCERAMIDE 4-ALPHA-GALACTOSYLTRANSFERASE ALPHA- 1,4-GALACTOSYLTRANSFERASE"/>
    <property type="match status" value="1"/>
</dbReference>
<protein>
    <recommendedName>
        <fullName evidence="7">Alpha 1,4-glycosyltransferase domain-containing protein</fullName>
    </recommendedName>
</protein>
<dbReference type="SUPFAM" id="SSF53448">
    <property type="entry name" value="Nucleotide-diphospho-sugar transferases"/>
    <property type="match status" value="1"/>
</dbReference>
<reference evidence="8 9" key="2">
    <citation type="submission" date="2019-01" db="EMBL/GenBank/DDBJ databases">
        <title>The decoding of complex shrimp genome reveals the adaptation for benthos swimmer, frequently molting mechanism and breeding impact on genome.</title>
        <authorList>
            <person name="Sun Y."/>
            <person name="Gao Y."/>
            <person name="Yu Y."/>
        </authorList>
    </citation>
    <scope>NUCLEOTIDE SEQUENCE [LARGE SCALE GENOMIC DNA]</scope>
    <source>
        <tissue evidence="8">Muscle</tissue>
    </source>
</reference>
<evidence type="ECO:0000256" key="3">
    <source>
        <dbReference type="ARBA" id="ARBA00022676"/>
    </source>
</evidence>
<dbReference type="GO" id="GO:0006688">
    <property type="term" value="P:glycosphingolipid biosynthetic process"/>
    <property type="evidence" value="ECO:0007669"/>
    <property type="project" value="TreeGrafter"/>
</dbReference>
<dbReference type="Pfam" id="PF04572">
    <property type="entry name" value="Gb3_synth"/>
    <property type="match status" value="1"/>
</dbReference>
<name>A0A423SMW1_PENVA</name>
<dbReference type="GO" id="GO:0000139">
    <property type="term" value="C:Golgi membrane"/>
    <property type="evidence" value="ECO:0007669"/>
    <property type="project" value="UniProtKB-SubCell"/>
</dbReference>
<evidence type="ECO:0000256" key="4">
    <source>
        <dbReference type="ARBA" id="ARBA00022679"/>
    </source>
</evidence>
<dbReference type="OrthoDB" id="409543at2759"/>
<keyword evidence="4" id="KW-0808">Transferase</keyword>
<dbReference type="PANTHER" id="PTHR12042:SF21">
    <property type="entry name" value="ALPHA1,4-GALACTOSYLTRANSFERASE 1-RELATED"/>
    <property type="match status" value="1"/>
</dbReference>
<gene>
    <name evidence="8" type="ORF">C7M84_016451</name>
</gene>
<keyword evidence="5" id="KW-0333">Golgi apparatus</keyword>
<proteinExistence type="inferred from homology"/>
<evidence type="ECO:0000313" key="9">
    <source>
        <dbReference type="Proteomes" id="UP000283509"/>
    </source>
</evidence>
<evidence type="ECO:0000256" key="1">
    <source>
        <dbReference type="ARBA" id="ARBA00004323"/>
    </source>
</evidence>
<dbReference type="InterPro" id="IPR051981">
    <property type="entry name" value="Glycosyltransf_32"/>
</dbReference>
<comment type="caution">
    <text evidence="8">The sequence shown here is derived from an EMBL/GenBank/DDBJ whole genome shotgun (WGS) entry which is preliminary data.</text>
</comment>
<dbReference type="EMBL" id="QCYY01003068">
    <property type="protein sequence ID" value="ROT65588.1"/>
    <property type="molecule type" value="Genomic_DNA"/>
</dbReference>
<feature type="domain" description="Alpha 1,4-glycosyltransferase" evidence="7">
    <location>
        <begin position="201"/>
        <end position="333"/>
    </location>
</feature>
<dbReference type="Pfam" id="PF04488">
    <property type="entry name" value="Gly_transf_sug"/>
    <property type="match status" value="1"/>
</dbReference>
<keyword evidence="6" id="KW-0472">Membrane</keyword>
<keyword evidence="9" id="KW-1185">Reference proteome</keyword>
<dbReference type="InterPro" id="IPR007652">
    <property type="entry name" value="A1-4-GlycosylTfrase_dom"/>
</dbReference>
<reference evidence="8 9" key="1">
    <citation type="submission" date="2018-04" db="EMBL/GenBank/DDBJ databases">
        <authorList>
            <person name="Zhang X."/>
            <person name="Yuan J."/>
            <person name="Li F."/>
            <person name="Xiang J."/>
        </authorList>
    </citation>
    <scope>NUCLEOTIDE SEQUENCE [LARGE SCALE GENOMIC DNA]</scope>
    <source>
        <tissue evidence="8">Muscle</tissue>
    </source>
</reference>
<dbReference type="Gene3D" id="3.90.550.20">
    <property type="match status" value="1"/>
</dbReference>
<accession>A0A423SMW1</accession>
<evidence type="ECO:0000256" key="5">
    <source>
        <dbReference type="ARBA" id="ARBA00023034"/>
    </source>
</evidence>
<dbReference type="AlphaFoldDB" id="A0A423SMW1"/>
<evidence type="ECO:0000313" key="8">
    <source>
        <dbReference type="EMBL" id="ROT65588.1"/>
    </source>
</evidence>
<dbReference type="GO" id="GO:0016758">
    <property type="term" value="F:hexosyltransferase activity"/>
    <property type="evidence" value="ECO:0007669"/>
    <property type="project" value="TreeGrafter"/>
</dbReference>
<dbReference type="InterPro" id="IPR029044">
    <property type="entry name" value="Nucleotide-diphossugar_trans"/>
</dbReference>
<keyword evidence="3" id="KW-0328">Glycosyltransferase</keyword>
<organism evidence="8 9">
    <name type="scientific">Penaeus vannamei</name>
    <name type="common">Whiteleg shrimp</name>
    <name type="synonym">Litopenaeus vannamei</name>
    <dbReference type="NCBI Taxonomy" id="6689"/>
    <lineage>
        <taxon>Eukaryota</taxon>
        <taxon>Metazoa</taxon>
        <taxon>Ecdysozoa</taxon>
        <taxon>Arthropoda</taxon>
        <taxon>Crustacea</taxon>
        <taxon>Multicrustacea</taxon>
        <taxon>Malacostraca</taxon>
        <taxon>Eumalacostraca</taxon>
        <taxon>Eucarida</taxon>
        <taxon>Decapoda</taxon>
        <taxon>Dendrobranchiata</taxon>
        <taxon>Penaeoidea</taxon>
        <taxon>Penaeidae</taxon>
        <taxon>Penaeus</taxon>
    </lineage>
</organism>
<comment type="subcellular location">
    <subcellularLocation>
        <location evidence="1">Golgi apparatus membrane</location>
        <topology evidence="1">Single-pass type II membrane protein</topology>
    </subcellularLocation>
</comment>
<dbReference type="STRING" id="6689.A0A423SMW1"/>